<gene>
    <name evidence="1" type="ORF">Tci_136619</name>
</gene>
<proteinExistence type="predicted"/>
<evidence type="ECO:0000313" key="1">
    <source>
        <dbReference type="EMBL" id="GEV64642.1"/>
    </source>
</evidence>
<sequence length="176" mass="19428">MPNSPVVLKEPKGSDDYTEVTYDKEQCLGDHYTAPVTPPAYTSSIPFLATMEPADTLLMRDEVIGIISARETKKFIKSSVDDLVPIPKGSEVTSVSDLESDMPATIPFPTTDVRGEVFDINSPLGEYVELEEISSLDPLESTLVIDESSLLVTPIPNPEQICLREVERFDPFFSQT</sequence>
<name>A0A699GP41_TANCI</name>
<dbReference type="AlphaFoldDB" id="A0A699GP41"/>
<comment type="caution">
    <text evidence="1">The sequence shown here is derived from an EMBL/GenBank/DDBJ whole genome shotgun (WGS) entry which is preliminary data.</text>
</comment>
<accession>A0A699GP41</accession>
<protein>
    <recommendedName>
        <fullName evidence="2">Reverse transcriptase domain-containing protein</fullName>
    </recommendedName>
</protein>
<reference evidence="1" key="1">
    <citation type="journal article" date="2019" name="Sci. Rep.">
        <title>Draft genome of Tanacetum cinerariifolium, the natural source of mosquito coil.</title>
        <authorList>
            <person name="Yamashiro T."/>
            <person name="Shiraishi A."/>
            <person name="Satake H."/>
            <person name="Nakayama K."/>
        </authorList>
    </citation>
    <scope>NUCLEOTIDE SEQUENCE</scope>
</reference>
<evidence type="ECO:0008006" key="2">
    <source>
        <dbReference type="Google" id="ProtNLM"/>
    </source>
</evidence>
<organism evidence="1">
    <name type="scientific">Tanacetum cinerariifolium</name>
    <name type="common">Dalmatian daisy</name>
    <name type="synonym">Chrysanthemum cinerariifolium</name>
    <dbReference type="NCBI Taxonomy" id="118510"/>
    <lineage>
        <taxon>Eukaryota</taxon>
        <taxon>Viridiplantae</taxon>
        <taxon>Streptophyta</taxon>
        <taxon>Embryophyta</taxon>
        <taxon>Tracheophyta</taxon>
        <taxon>Spermatophyta</taxon>
        <taxon>Magnoliopsida</taxon>
        <taxon>eudicotyledons</taxon>
        <taxon>Gunneridae</taxon>
        <taxon>Pentapetalae</taxon>
        <taxon>asterids</taxon>
        <taxon>campanulids</taxon>
        <taxon>Asterales</taxon>
        <taxon>Asteraceae</taxon>
        <taxon>Asteroideae</taxon>
        <taxon>Anthemideae</taxon>
        <taxon>Anthemidinae</taxon>
        <taxon>Tanacetum</taxon>
    </lineage>
</organism>
<dbReference type="EMBL" id="BKCJ010029773">
    <property type="protein sequence ID" value="GEV64642.1"/>
    <property type="molecule type" value="Genomic_DNA"/>
</dbReference>